<dbReference type="InterPro" id="IPR003663">
    <property type="entry name" value="Sugar/inositol_transpt"/>
</dbReference>
<evidence type="ECO:0000256" key="7">
    <source>
        <dbReference type="SAM" id="Phobius"/>
    </source>
</evidence>
<keyword evidence="4 7" id="KW-1133">Transmembrane helix</keyword>
<dbReference type="InterPro" id="IPR005828">
    <property type="entry name" value="MFS_sugar_transport-like"/>
</dbReference>
<feature type="transmembrane region" description="Helical" evidence="7">
    <location>
        <begin position="142"/>
        <end position="161"/>
    </location>
</feature>
<feature type="transmembrane region" description="Helical" evidence="7">
    <location>
        <begin position="422"/>
        <end position="445"/>
    </location>
</feature>
<feature type="transmembrane region" description="Helical" evidence="7">
    <location>
        <begin position="50"/>
        <end position="72"/>
    </location>
</feature>
<dbReference type="SUPFAM" id="SSF103473">
    <property type="entry name" value="MFS general substrate transporter"/>
    <property type="match status" value="1"/>
</dbReference>
<dbReference type="InterPro" id="IPR036259">
    <property type="entry name" value="MFS_trans_sf"/>
</dbReference>
<dbReference type="PROSITE" id="PS50850">
    <property type="entry name" value="MFS"/>
    <property type="match status" value="1"/>
</dbReference>
<comment type="subcellular location">
    <subcellularLocation>
        <location evidence="1">Membrane</location>
        <topology evidence="1">Multi-pass membrane protein</topology>
    </subcellularLocation>
</comment>
<sequence length="475" mass="52702">MNFQLTLTVFLTCFGSSFLFGYYIGILNNPGELVKEFLLENCNWKVNGDFLYALANAIFVVGAAIGAFMSGWIADIIGRRGGLLVNHLPAVIGAVLVGPCIYANSMSMFYIGRMISGLNCGVSSGLASMFLTEIAPRRFRGLIGACHQLAITLGIVASYIITMTWSLNRPKYWSIAYALGGIPAVVSLIILPFCPESPRFLFLRRNKEEAARKAFMKFNHTDDVEIFIDELREEQEISQQQRKFKFIDLFVQPDLRMPVILAVLIQIMQQLSGINAVMAYSSQMIKTAGIPFKFNEICVVIIGIVNVAATIVSLPLIERLGRRFMILWPTFGLAWTLLFLVIFVNIVENTAGIVRKSMGIVSVLFILLYIICFAMGLGPMAGLIVSEIFRTEHRGAAYSLSQCIQWLANLFVMLTFPSVNAVIGGFTFLSYLVVVIGIWLVFLIYMPETKNRTFDEVATELASGKAVIGKKSSVE</sequence>
<organism evidence="9 10">
    <name type="scientific">Cichlidogyrus casuarinus</name>
    <dbReference type="NCBI Taxonomy" id="1844966"/>
    <lineage>
        <taxon>Eukaryota</taxon>
        <taxon>Metazoa</taxon>
        <taxon>Spiralia</taxon>
        <taxon>Lophotrochozoa</taxon>
        <taxon>Platyhelminthes</taxon>
        <taxon>Monogenea</taxon>
        <taxon>Monopisthocotylea</taxon>
        <taxon>Dactylogyridea</taxon>
        <taxon>Ancyrocephalidae</taxon>
        <taxon>Cichlidogyrus</taxon>
    </lineage>
</organism>
<dbReference type="PANTHER" id="PTHR23503:SF8">
    <property type="entry name" value="FACILITATED GLUCOSE TRANSPORTER PROTEIN 1"/>
    <property type="match status" value="1"/>
</dbReference>
<feature type="transmembrane region" description="Helical" evidence="7">
    <location>
        <begin position="7"/>
        <end position="26"/>
    </location>
</feature>
<evidence type="ECO:0000256" key="6">
    <source>
        <dbReference type="RuleBase" id="RU003346"/>
    </source>
</evidence>
<evidence type="ECO:0000256" key="4">
    <source>
        <dbReference type="ARBA" id="ARBA00022989"/>
    </source>
</evidence>
<dbReference type="AlphaFoldDB" id="A0ABD2Q0P3"/>
<dbReference type="PANTHER" id="PTHR23503">
    <property type="entry name" value="SOLUTE CARRIER FAMILY 2"/>
    <property type="match status" value="1"/>
</dbReference>
<proteinExistence type="inferred from homology"/>
<comment type="caution">
    <text evidence="9">The sequence shown here is derived from an EMBL/GenBank/DDBJ whole genome shotgun (WGS) entry which is preliminary data.</text>
</comment>
<dbReference type="NCBIfam" id="TIGR00879">
    <property type="entry name" value="SP"/>
    <property type="match status" value="1"/>
</dbReference>
<dbReference type="EMBL" id="JBJKFK010001604">
    <property type="protein sequence ID" value="KAL3312672.1"/>
    <property type="molecule type" value="Genomic_DNA"/>
</dbReference>
<evidence type="ECO:0000256" key="3">
    <source>
        <dbReference type="ARBA" id="ARBA00022692"/>
    </source>
</evidence>
<dbReference type="Gene3D" id="1.20.1250.20">
    <property type="entry name" value="MFS general substrate transporter like domains"/>
    <property type="match status" value="1"/>
</dbReference>
<accession>A0ABD2Q0P3</accession>
<keyword evidence="10" id="KW-1185">Reference proteome</keyword>
<feature type="transmembrane region" description="Helical" evidence="7">
    <location>
        <begin position="173"/>
        <end position="194"/>
    </location>
</feature>
<evidence type="ECO:0000256" key="1">
    <source>
        <dbReference type="ARBA" id="ARBA00004141"/>
    </source>
</evidence>
<feature type="transmembrane region" description="Helical" evidence="7">
    <location>
        <begin position="324"/>
        <end position="347"/>
    </location>
</feature>
<dbReference type="InterPro" id="IPR020846">
    <property type="entry name" value="MFS_dom"/>
</dbReference>
<evidence type="ECO:0000256" key="2">
    <source>
        <dbReference type="ARBA" id="ARBA00022448"/>
    </source>
</evidence>
<keyword evidence="3 7" id="KW-0812">Transmembrane</keyword>
<dbReference type="InterPro" id="IPR005829">
    <property type="entry name" value="Sugar_transporter_CS"/>
</dbReference>
<keyword evidence="2 6" id="KW-0813">Transport</keyword>
<gene>
    <name evidence="9" type="ORF">Ciccas_008737</name>
</gene>
<name>A0ABD2Q0P3_9PLAT</name>
<feature type="domain" description="Major facilitator superfamily (MFS) profile" evidence="8">
    <location>
        <begin position="9"/>
        <end position="450"/>
    </location>
</feature>
<feature type="transmembrane region" description="Helical" evidence="7">
    <location>
        <begin position="359"/>
        <end position="385"/>
    </location>
</feature>
<evidence type="ECO:0000313" key="10">
    <source>
        <dbReference type="Proteomes" id="UP001626550"/>
    </source>
</evidence>
<evidence type="ECO:0000256" key="5">
    <source>
        <dbReference type="ARBA" id="ARBA00023136"/>
    </source>
</evidence>
<keyword evidence="5 7" id="KW-0472">Membrane</keyword>
<dbReference type="InterPro" id="IPR045263">
    <property type="entry name" value="GLUT"/>
</dbReference>
<dbReference type="Proteomes" id="UP001626550">
    <property type="component" value="Unassembled WGS sequence"/>
</dbReference>
<evidence type="ECO:0000259" key="8">
    <source>
        <dbReference type="PROSITE" id="PS50850"/>
    </source>
</evidence>
<dbReference type="PRINTS" id="PR00171">
    <property type="entry name" value="SUGRTRNSPORT"/>
</dbReference>
<feature type="transmembrane region" description="Helical" evidence="7">
    <location>
        <begin position="84"/>
        <end position="104"/>
    </location>
</feature>
<reference evidence="9 10" key="1">
    <citation type="submission" date="2024-11" db="EMBL/GenBank/DDBJ databases">
        <title>Adaptive evolution of stress response genes in parasites aligns with host niche diversity.</title>
        <authorList>
            <person name="Hahn C."/>
            <person name="Resl P."/>
        </authorList>
    </citation>
    <scope>NUCLEOTIDE SEQUENCE [LARGE SCALE GENOMIC DNA]</scope>
    <source>
        <strain evidence="9">EGGRZ-B1_66</strain>
        <tissue evidence="9">Body</tissue>
    </source>
</reference>
<feature type="transmembrane region" description="Helical" evidence="7">
    <location>
        <begin position="294"/>
        <end position="317"/>
    </location>
</feature>
<feature type="transmembrane region" description="Helical" evidence="7">
    <location>
        <begin position="110"/>
        <end position="130"/>
    </location>
</feature>
<evidence type="ECO:0000313" key="9">
    <source>
        <dbReference type="EMBL" id="KAL3312672.1"/>
    </source>
</evidence>
<dbReference type="Pfam" id="PF00083">
    <property type="entry name" value="Sugar_tr"/>
    <property type="match status" value="1"/>
</dbReference>
<dbReference type="PROSITE" id="PS00216">
    <property type="entry name" value="SUGAR_TRANSPORT_1"/>
    <property type="match status" value="1"/>
</dbReference>
<dbReference type="PROSITE" id="PS00217">
    <property type="entry name" value="SUGAR_TRANSPORT_2"/>
    <property type="match status" value="1"/>
</dbReference>
<comment type="similarity">
    <text evidence="6">Belongs to the major facilitator superfamily. Sugar transporter (TC 2.A.1.1) family.</text>
</comment>
<protein>
    <recommendedName>
        <fullName evidence="8">Major facilitator superfamily (MFS) profile domain-containing protein</fullName>
    </recommendedName>
</protein>
<dbReference type="GO" id="GO:0016020">
    <property type="term" value="C:membrane"/>
    <property type="evidence" value="ECO:0007669"/>
    <property type="project" value="UniProtKB-SubCell"/>
</dbReference>